<proteinExistence type="inferred from homology"/>
<keyword evidence="6 11" id="KW-0413">Isomerase</keyword>
<reference evidence="11 12" key="1">
    <citation type="journal article" date="2023" name="Microb. Genom.">
        <title>Mesoterricola silvestris gen. nov., sp. nov., Mesoterricola sediminis sp. nov., Geothrix oryzae sp. nov., Geothrix edaphica sp. nov., Geothrix rubra sp. nov., and Geothrix limicola sp. nov., six novel members of Acidobacteriota isolated from soils.</title>
        <authorList>
            <person name="Weisberg A.J."/>
            <person name="Pearce E."/>
            <person name="Kramer C.G."/>
            <person name="Chang J.H."/>
            <person name="Clarke C.R."/>
        </authorList>
    </citation>
    <scope>NUCLEOTIDE SEQUENCE [LARGE SCALE GENOMIC DNA]</scope>
    <source>
        <strain evidence="11 12">NRRL_B-2795</strain>
    </source>
</reference>
<evidence type="ECO:0000256" key="2">
    <source>
        <dbReference type="ARBA" id="ARBA00010231"/>
    </source>
</evidence>
<protein>
    <submittedName>
        <fullName evidence="11">Phosphoglucomutase (Alpha-D-glucose-1,6-bisphosphate-dependent)</fullName>
        <ecNumber evidence="11">5.4.2.2</ecNumber>
    </submittedName>
</protein>
<comment type="similarity">
    <text evidence="2 7">Belongs to the phosphohexose mutase family.</text>
</comment>
<evidence type="ECO:0000259" key="8">
    <source>
        <dbReference type="Pfam" id="PF02878"/>
    </source>
</evidence>
<evidence type="ECO:0000259" key="10">
    <source>
        <dbReference type="Pfam" id="PF02880"/>
    </source>
</evidence>
<dbReference type="InterPro" id="IPR005845">
    <property type="entry name" value="A-D-PHexomutase_a/b/a-II"/>
</dbReference>
<name>A0ABU4L1J7_9ACTN</name>
<dbReference type="InterPro" id="IPR005852">
    <property type="entry name" value="PGM_a-D-Glc-sp"/>
</dbReference>
<keyword evidence="3" id="KW-0597">Phosphoprotein</keyword>
<accession>A0ABU4L1J7</accession>
<dbReference type="RefSeq" id="WP_086762110.1">
    <property type="nucleotide sequence ID" value="NZ_JAGJBZ010000002.1"/>
</dbReference>
<comment type="caution">
    <text evidence="11">The sequence shown here is derived from an EMBL/GenBank/DDBJ whole genome shotgun (WGS) entry which is preliminary data.</text>
</comment>
<dbReference type="CDD" id="cd05801">
    <property type="entry name" value="PGM_like3"/>
    <property type="match status" value="1"/>
</dbReference>
<evidence type="ECO:0000256" key="1">
    <source>
        <dbReference type="ARBA" id="ARBA00001946"/>
    </source>
</evidence>
<dbReference type="PROSITE" id="PS00710">
    <property type="entry name" value="PGM_PMM"/>
    <property type="match status" value="1"/>
</dbReference>
<evidence type="ECO:0000259" key="9">
    <source>
        <dbReference type="Pfam" id="PF02879"/>
    </source>
</evidence>
<evidence type="ECO:0000313" key="11">
    <source>
        <dbReference type="EMBL" id="MDX2909581.1"/>
    </source>
</evidence>
<dbReference type="InterPro" id="IPR005844">
    <property type="entry name" value="A-D-PHexomutase_a/b/a-I"/>
</dbReference>
<feature type="domain" description="Alpha-D-phosphohexomutase alpha/beta/alpha" evidence="10">
    <location>
        <begin position="321"/>
        <end position="439"/>
    </location>
</feature>
<dbReference type="EC" id="5.4.2.2" evidence="11"/>
<feature type="domain" description="Alpha-D-phosphohexomutase alpha/beta/alpha" evidence="9">
    <location>
        <begin position="210"/>
        <end position="317"/>
    </location>
</feature>
<dbReference type="PANTHER" id="PTHR45745:SF1">
    <property type="entry name" value="PHOSPHOGLUCOMUTASE 2B-RELATED"/>
    <property type="match status" value="1"/>
</dbReference>
<dbReference type="Proteomes" id="UP001271723">
    <property type="component" value="Unassembled WGS sequence"/>
</dbReference>
<dbReference type="InterPro" id="IPR016055">
    <property type="entry name" value="A-D-PHexomutase_a/b/a-I/II/III"/>
</dbReference>
<sequence length="546" mass="57513">MQDARAGQVAGPEDLIDVARLVTAYYALHPDPADPGQRVAFGTSGHRGSSLTTAFNEDHIAATSQAICEYRAAQGTDGPLFLGADTHALSEPARITALEVFAANDVTVLIDAADGYTPTPAVSHAILTHNRGRTSALADGVVVTPSHNPPADGGFKYNPPSGGPAGSEATSWIQDRANDIITAGLKDVRRIPYARALAAPGTGRHDFLGAYVADLPNVLDLEAIRSAGVRIGADPLGGASVAYWGRIAEQHRLDLTVVNPLTDPTWRFMTLDWDGKIRMDCSSPYAMASLIEARDRFDIATGNDADADRHGIVTPDGGLMNPNHYLAVAISYLFAHREQWPAGAGIGKTLVSSSMIDRVAADVGRPLVEVPVGFKWFVDGLSDGTLGFGGEESAGASFLRRDGSVWTTDKDGIILALLASEITAVTGQTPSQHYARFTDRFGAPAYARVDAPASREEKALLAKLSPAQVTADTLAGEPVTQVLTEAPGNGAALGGIKVATANAWFAARPSGTEDVYKIYGESFLGPDHLRRVQEEARSVVLAALSA</sequence>
<dbReference type="SUPFAM" id="SSF53738">
    <property type="entry name" value="Phosphoglucomutase, first 3 domains"/>
    <property type="match status" value="3"/>
</dbReference>
<evidence type="ECO:0000313" key="12">
    <source>
        <dbReference type="Proteomes" id="UP001271723"/>
    </source>
</evidence>
<feature type="domain" description="Alpha-D-phosphohexomutase alpha/beta/alpha" evidence="8">
    <location>
        <begin position="39"/>
        <end position="179"/>
    </location>
</feature>
<dbReference type="Gene3D" id="3.40.120.10">
    <property type="entry name" value="Alpha-D-Glucose-1,6-Bisphosphate, subunit A, domain 3"/>
    <property type="match status" value="3"/>
</dbReference>
<evidence type="ECO:0000256" key="6">
    <source>
        <dbReference type="ARBA" id="ARBA00023235"/>
    </source>
</evidence>
<keyword evidence="12" id="KW-1185">Reference proteome</keyword>
<evidence type="ECO:0000256" key="4">
    <source>
        <dbReference type="ARBA" id="ARBA00022723"/>
    </source>
</evidence>
<dbReference type="InterPro" id="IPR016066">
    <property type="entry name" value="A-D-PHexomutase_CS"/>
</dbReference>
<keyword evidence="4 7" id="KW-0479">Metal-binding</keyword>
<dbReference type="NCBIfam" id="TIGR01132">
    <property type="entry name" value="pgm"/>
    <property type="match status" value="1"/>
</dbReference>
<evidence type="ECO:0000256" key="5">
    <source>
        <dbReference type="ARBA" id="ARBA00022842"/>
    </source>
</evidence>
<dbReference type="EMBL" id="JARAVY010000004">
    <property type="protein sequence ID" value="MDX2909581.1"/>
    <property type="molecule type" value="Genomic_DNA"/>
</dbReference>
<dbReference type="Pfam" id="PF02880">
    <property type="entry name" value="PGM_PMM_III"/>
    <property type="match status" value="1"/>
</dbReference>
<dbReference type="GO" id="GO:0004614">
    <property type="term" value="F:phosphoglucomutase activity"/>
    <property type="evidence" value="ECO:0007669"/>
    <property type="project" value="UniProtKB-EC"/>
</dbReference>
<keyword evidence="5 7" id="KW-0460">Magnesium</keyword>
<dbReference type="InterPro" id="IPR005846">
    <property type="entry name" value="A-D-PHexomutase_a/b/a-III"/>
</dbReference>
<dbReference type="InterPro" id="IPR036900">
    <property type="entry name" value="A-D-PHexomutase_C_sf"/>
</dbReference>
<comment type="cofactor">
    <cofactor evidence="1">
        <name>Mg(2+)</name>
        <dbReference type="ChEBI" id="CHEBI:18420"/>
    </cofactor>
</comment>
<gene>
    <name evidence="11" type="primary">pgm</name>
    <name evidence="11" type="ORF">PV517_12840</name>
</gene>
<organism evidence="11 12">
    <name type="scientific">Streptomyces griseiscabiei</name>
    <dbReference type="NCBI Taxonomy" id="2993540"/>
    <lineage>
        <taxon>Bacteria</taxon>
        <taxon>Bacillati</taxon>
        <taxon>Actinomycetota</taxon>
        <taxon>Actinomycetes</taxon>
        <taxon>Kitasatosporales</taxon>
        <taxon>Streptomycetaceae</taxon>
        <taxon>Streptomyces</taxon>
    </lineage>
</organism>
<dbReference type="SUPFAM" id="SSF55957">
    <property type="entry name" value="Phosphoglucomutase, C-terminal domain"/>
    <property type="match status" value="1"/>
</dbReference>
<evidence type="ECO:0000256" key="3">
    <source>
        <dbReference type="ARBA" id="ARBA00022553"/>
    </source>
</evidence>
<dbReference type="Pfam" id="PF02878">
    <property type="entry name" value="PGM_PMM_I"/>
    <property type="match status" value="1"/>
</dbReference>
<dbReference type="Gene3D" id="3.30.310.50">
    <property type="entry name" value="Alpha-D-phosphohexomutase, C-terminal domain"/>
    <property type="match status" value="1"/>
</dbReference>
<evidence type="ECO:0000256" key="7">
    <source>
        <dbReference type="RuleBase" id="RU004326"/>
    </source>
</evidence>
<dbReference type="Pfam" id="PF02879">
    <property type="entry name" value="PGM_PMM_II"/>
    <property type="match status" value="1"/>
</dbReference>
<dbReference type="PANTHER" id="PTHR45745">
    <property type="entry name" value="PHOSPHOMANNOMUTASE 45A"/>
    <property type="match status" value="1"/>
</dbReference>